<reference evidence="1" key="1">
    <citation type="journal article" date="2021" name="Mol. Ecol. Resour.">
        <title>Apolygus lucorum genome provides insights into omnivorousness and mesophyll feeding.</title>
        <authorList>
            <person name="Liu Y."/>
            <person name="Liu H."/>
            <person name="Wang H."/>
            <person name="Huang T."/>
            <person name="Liu B."/>
            <person name="Yang B."/>
            <person name="Yin L."/>
            <person name="Li B."/>
            <person name="Zhang Y."/>
            <person name="Zhang S."/>
            <person name="Jiang F."/>
            <person name="Zhang X."/>
            <person name="Ren Y."/>
            <person name="Wang B."/>
            <person name="Wang S."/>
            <person name="Lu Y."/>
            <person name="Wu K."/>
            <person name="Fan W."/>
            <person name="Wang G."/>
        </authorList>
    </citation>
    <scope>NUCLEOTIDE SEQUENCE</scope>
    <source>
        <strain evidence="1">12Hb</strain>
    </source>
</reference>
<gene>
    <name evidence="1" type="ORF">GE061_000053</name>
</gene>
<dbReference type="OrthoDB" id="6609348at2759"/>
<dbReference type="Proteomes" id="UP000466442">
    <property type="component" value="Linkage Group LG1"/>
</dbReference>
<name>A0A8S9Y565_APOLU</name>
<dbReference type="PANTHER" id="PTHR22930">
    <property type="match status" value="1"/>
</dbReference>
<evidence type="ECO:0008006" key="3">
    <source>
        <dbReference type="Google" id="ProtNLM"/>
    </source>
</evidence>
<evidence type="ECO:0000313" key="2">
    <source>
        <dbReference type="Proteomes" id="UP000466442"/>
    </source>
</evidence>
<dbReference type="AlphaFoldDB" id="A0A8S9Y565"/>
<dbReference type="EMBL" id="WIXP02000001">
    <property type="protein sequence ID" value="KAF6215721.1"/>
    <property type="molecule type" value="Genomic_DNA"/>
</dbReference>
<accession>A0A8S9Y565</accession>
<proteinExistence type="predicted"/>
<protein>
    <recommendedName>
        <fullName evidence="3">Nuclease HARBI1</fullName>
    </recommendedName>
</protein>
<organism evidence="1 2">
    <name type="scientific">Apolygus lucorum</name>
    <name type="common">Small green plant bug</name>
    <name type="synonym">Lygocoris lucorum</name>
    <dbReference type="NCBI Taxonomy" id="248454"/>
    <lineage>
        <taxon>Eukaryota</taxon>
        <taxon>Metazoa</taxon>
        <taxon>Ecdysozoa</taxon>
        <taxon>Arthropoda</taxon>
        <taxon>Hexapoda</taxon>
        <taxon>Insecta</taxon>
        <taxon>Pterygota</taxon>
        <taxon>Neoptera</taxon>
        <taxon>Paraneoptera</taxon>
        <taxon>Hemiptera</taxon>
        <taxon>Heteroptera</taxon>
        <taxon>Panheteroptera</taxon>
        <taxon>Cimicomorpha</taxon>
        <taxon>Miridae</taxon>
        <taxon>Mirini</taxon>
        <taxon>Apolygus</taxon>
    </lineage>
</organism>
<dbReference type="PANTHER" id="PTHR22930:SF292">
    <property type="entry name" value="DDE TNP4 DOMAIN-CONTAINING PROTEIN"/>
    <property type="match status" value="1"/>
</dbReference>
<comment type="caution">
    <text evidence="1">The sequence shown here is derived from an EMBL/GenBank/DDBJ whole genome shotgun (WGS) entry which is preliminary data.</text>
</comment>
<evidence type="ECO:0000313" key="1">
    <source>
        <dbReference type="EMBL" id="KAF6215721.1"/>
    </source>
</evidence>
<keyword evidence="2" id="KW-1185">Reference proteome</keyword>
<dbReference type="InterPro" id="IPR045249">
    <property type="entry name" value="HARBI1-like"/>
</dbReference>
<sequence length="236" mass="26948">MDIVSLLLEELSSDNNEEVFLNNEMSAFDSDDEEEIGLLMEGGVRPKNENYLRDTVSQYTDTQFREHFRLSRGVAAYLTQIYAASPAYQENSTGGNGKLGAYEQVLIFLWFAGHQTASFRDVADRFNITISSLFRVNIRLIHFISGLAEEVIRWPSRQEQTTIEASFRRKGFPGVVGAIDGTHVRIDKPAVDPDSYCNRCCKWPHQLWQERKSLVSCNSKVIIELHLELVVKEGFY</sequence>